<dbReference type="AlphaFoldDB" id="A0A238UCM6"/>
<evidence type="ECO:0000313" key="3">
    <source>
        <dbReference type="EMBL" id="SNR16919.1"/>
    </source>
</evidence>
<dbReference type="RefSeq" id="WP_095073804.1">
    <property type="nucleotide sequence ID" value="NZ_LT899436.1"/>
</dbReference>
<evidence type="ECO:0000256" key="1">
    <source>
        <dbReference type="SAM" id="MobiDB-lite"/>
    </source>
</evidence>
<dbReference type="InterPro" id="IPR025295">
    <property type="entry name" value="eCIS_core_dom"/>
</dbReference>
<reference evidence="3 4" key="1">
    <citation type="submission" date="2017-07" db="EMBL/GenBank/DDBJ databases">
        <authorList>
            <person name="Sun Z.S."/>
            <person name="Albrecht U."/>
            <person name="Echele G."/>
            <person name="Lee C.C."/>
        </authorList>
    </citation>
    <scope>NUCLEOTIDE SEQUENCE [LARGE SCALE GENOMIC DNA]</scope>
    <source>
        <strain evidence="4">type strain: KCTC 22618</strain>
    </source>
</reference>
<accession>A0A238UCM6</accession>
<feature type="compositionally biased region" description="Polar residues" evidence="1">
    <location>
        <begin position="21"/>
        <end position="40"/>
    </location>
</feature>
<dbReference type="Proteomes" id="UP000215214">
    <property type="component" value="Chromosome TJEJU"/>
</dbReference>
<name>A0A238UCM6_9FLAO</name>
<dbReference type="KEGG" id="tje:TJEJU_3268"/>
<dbReference type="EMBL" id="LT899436">
    <property type="protein sequence ID" value="SNR16919.1"/>
    <property type="molecule type" value="Genomic_DNA"/>
</dbReference>
<gene>
    <name evidence="3" type="ORF">TJEJU_3268</name>
</gene>
<feature type="region of interest" description="Disordered" evidence="1">
    <location>
        <begin position="1"/>
        <end position="78"/>
    </location>
</feature>
<sequence length="436" mass="50147">MKTKETTQEVKKDTVQRVQKETSTGGNATIVNNRPETSYQRKAKDAMQRTTVKSPVIQQKNTRPELSRRNNTGLPNNLKLGIENLSGYSMDDVKVHYNSSKPAQLQAHAYAQGTDIHLAPGQEKHLPHEAWHVVQQKQGRVKPTRQLKSKVNINDDAGLEKEADVMGARAIQTENINIESLIYSKQSTQNNQLVQRYVYENNDGNDIAYDPNNNNVTGYQPLNAVVRVASKGILRRVLKASEPTIDESERHFISNELWNRFGNNQNDHINMRLVSQIVKDFKKNKMHLTFHSFKSFLDSYLDIRETSLINRDSDTLILGKYVPTVQGGLDDWWFRGPGSYIQLARDNDGMYFNMGNRWDELIQSNKYDLTDSDLFNLFNTYVLDYAVERNVEIVFVDHPEEYRGSALYDEWIYLQERHGYKSLYANGEGEYIASIV</sequence>
<feature type="domain" description="eCIS core" evidence="2">
    <location>
        <begin position="74"/>
        <end position="139"/>
    </location>
</feature>
<keyword evidence="4" id="KW-1185">Reference proteome</keyword>
<evidence type="ECO:0000313" key="4">
    <source>
        <dbReference type="Proteomes" id="UP000215214"/>
    </source>
</evidence>
<evidence type="ECO:0000259" key="2">
    <source>
        <dbReference type="Pfam" id="PF13699"/>
    </source>
</evidence>
<organism evidence="3 4">
    <name type="scientific">Tenacibaculum jejuense</name>
    <dbReference type="NCBI Taxonomy" id="584609"/>
    <lineage>
        <taxon>Bacteria</taxon>
        <taxon>Pseudomonadati</taxon>
        <taxon>Bacteroidota</taxon>
        <taxon>Flavobacteriia</taxon>
        <taxon>Flavobacteriales</taxon>
        <taxon>Flavobacteriaceae</taxon>
        <taxon>Tenacibaculum</taxon>
    </lineage>
</organism>
<feature type="compositionally biased region" description="Polar residues" evidence="1">
    <location>
        <begin position="48"/>
        <end position="61"/>
    </location>
</feature>
<protein>
    <recommendedName>
        <fullName evidence="2">eCIS core domain-containing protein</fullName>
    </recommendedName>
</protein>
<dbReference type="OrthoDB" id="292792at2"/>
<feature type="compositionally biased region" description="Basic and acidic residues" evidence="1">
    <location>
        <begin position="1"/>
        <end position="20"/>
    </location>
</feature>
<dbReference type="Pfam" id="PF13699">
    <property type="entry name" value="eCIS_core"/>
    <property type="match status" value="1"/>
</dbReference>
<proteinExistence type="predicted"/>